<protein>
    <submittedName>
        <fullName evidence="1">Uncharacterized protein</fullName>
    </submittedName>
</protein>
<gene>
    <name evidence="1" type="ORF">BD410DRAFT_790622</name>
</gene>
<keyword evidence="2" id="KW-1185">Reference proteome</keyword>
<dbReference type="VEuPathDB" id="FungiDB:BD410DRAFT_790622"/>
<dbReference type="EMBL" id="ML170186">
    <property type="protein sequence ID" value="TDL20667.1"/>
    <property type="molecule type" value="Genomic_DNA"/>
</dbReference>
<dbReference type="Proteomes" id="UP000294933">
    <property type="component" value="Unassembled WGS sequence"/>
</dbReference>
<proteinExistence type="predicted"/>
<sequence length="116" mass="13209">MDTMDSPCLSCDPSPIMKLSAEVLSQIFLDSVNKTNNRLPNILRTCAPLKLRDVCRSWRKLALGTPLLWATIIAPVIADYSREEIYPDLDEYLCTIEEFLTRSEDCPLTISIVFRN</sequence>
<evidence type="ECO:0000313" key="1">
    <source>
        <dbReference type="EMBL" id="TDL20667.1"/>
    </source>
</evidence>
<dbReference type="OrthoDB" id="3365698at2759"/>
<dbReference type="AlphaFoldDB" id="A0A4Y7PZ42"/>
<organism evidence="1 2">
    <name type="scientific">Rickenella mellea</name>
    <dbReference type="NCBI Taxonomy" id="50990"/>
    <lineage>
        <taxon>Eukaryota</taxon>
        <taxon>Fungi</taxon>
        <taxon>Dikarya</taxon>
        <taxon>Basidiomycota</taxon>
        <taxon>Agaricomycotina</taxon>
        <taxon>Agaricomycetes</taxon>
        <taxon>Hymenochaetales</taxon>
        <taxon>Rickenellaceae</taxon>
        <taxon>Rickenella</taxon>
    </lineage>
</organism>
<evidence type="ECO:0000313" key="2">
    <source>
        <dbReference type="Proteomes" id="UP000294933"/>
    </source>
</evidence>
<accession>A0A4Y7PZ42</accession>
<feature type="non-terminal residue" evidence="1">
    <location>
        <position position="116"/>
    </location>
</feature>
<reference evidence="1 2" key="1">
    <citation type="submission" date="2018-06" db="EMBL/GenBank/DDBJ databases">
        <title>A transcriptomic atlas of mushroom development highlights an independent origin of complex multicellularity.</title>
        <authorList>
            <consortium name="DOE Joint Genome Institute"/>
            <person name="Krizsan K."/>
            <person name="Almasi E."/>
            <person name="Merenyi Z."/>
            <person name="Sahu N."/>
            <person name="Viragh M."/>
            <person name="Koszo T."/>
            <person name="Mondo S."/>
            <person name="Kiss B."/>
            <person name="Balint B."/>
            <person name="Kues U."/>
            <person name="Barry K."/>
            <person name="Hegedus J.C."/>
            <person name="Henrissat B."/>
            <person name="Johnson J."/>
            <person name="Lipzen A."/>
            <person name="Ohm R."/>
            <person name="Nagy I."/>
            <person name="Pangilinan J."/>
            <person name="Yan J."/>
            <person name="Xiong Y."/>
            <person name="Grigoriev I.V."/>
            <person name="Hibbett D.S."/>
            <person name="Nagy L.G."/>
        </authorList>
    </citation>
    <scope>NUCLEOTIDE SEQUENCE [LARGE SCALE GENOMIC DNA]</scope>
    <source>
        <strain evidence="1 2">SZMC22713</strain>
    </source>
</reference>
<name>A0A4Y7PZ42_9AGAM</name>